<proteinExistence type="predicted"/>
<name>A0ABS5ZYJ6_9PROT</name>
<keyword evidence="2" id="KW-1185">Reference proteome</keyword>
<comment type="caution">
    <text evidence="1">The sequence shown here is derived from an EMBL/GenBank/DDBJ whole genome shotgun (WGS) entry which is preliminary data.</text>
</comment>
<evidence type="ECO:0000313" key="2">
    <source>
        <dbReference type="Proteomes" id="UP000755654"/>
    </source>
</evidence>
<accession>A0ABS5ZYJ6</accession>
<gene>
    <name evidence="1" type="ORF">HAP95_09075</name>
</gene>
<dbReference type="EMBL" id="JAAOMP010000097">
    <property type="protein sequence ID" value="MBU2760298.1"/>
    <property type="molecule type" value="Genomic_DNA"/>
</dbReference>
<reference evidence="1 2" key="1">
    <citation type="journal article" date="2021" name="ISME J.">
        <title>Genomic evolution of the class Acidithiobacillia: deep-branching Proteobacteria living in extreme acidic conditions.</title>
        <authorList>
            <person name="Moya-Beltran A."/>
            <person name="Beard S."/>
            <person name="Rojas-Villalobos C."/>
            <person name="Issotta F."/>
            <person name="Gallardo Y."/>
            <person name="Ulloa R."/>
            <person name="Giaveno A."/>
            <person name="Degli Esposti M."/>
            <person name="Johnson D.B."/>
            <person name="Quatrini R."/>
        </authorList>
    </citation>
    <scope>NUCLEOTIDE SEQUENCE [LARGE SCALE GENOMIC DNA]</scope>
    <source>
        <strain evidence="1 2">RW2</strain>
    </source>
</reference>
<sequence length="109" mass="11759">MKDPAYQIKNLKAFRGMEGNGFNAVLYLGTKRLGTIIDDASGGPLIYDMPEEDRKALYAYAQSLPDVVCPFNDPATGKPAVLPSNAFLFINDLIRQAMMKNGATGSKGA</sequence>
<dbReference type="Proteomes" id="UP000755654">
    <property type="component" value="Unassembled WGS sequence"/>
</dbReference>
<organism evidence="1 2">
    <name type="scientific">Acidithiobacillus sulfurivorans</name>
    <dbReference type="NCBI Taxonomy" id="1958756"/>
    <lineage>
        <taxon>Bacteria</taxon>
        <taxon>Pseudomonadati</taxon>
        <taxon>Pseudomonadota</taxon>
        <taxon>Acidithiobacillia</taxon>
        <taxon>Acidithiobacillales</taxon>
        <taxon>Acidithiobacillaceae</taxon>
        <taxon>Acidithiobacillus</taxon>
    </lineage>
</organism>
<dbReference type="RefSeq" id="WP_215883924.1">
    <property type="nucleotide sequence ID" value="NZ_JAAOMP010000097.1"/>
</dbReference>
<evidence type="ECO:0000313" key="1">
    <source>
        <dbReference type="EMBL" id="MBU2760298.1"/>
    </source>
</evidence>
<protein>
    <submittedName>
        <fullName evidence="1">Uncharacterized protein</fullName>
    </submittedName>
</protein>